<feature type="domain" description="Zinc finger DksA/TraR C4-type" evidence="4">
    <location>
        <begin position="37"/>
        <end position="69"/>
    </location>
</feature>
<dbReference type="Pfam" id="PF01258">
    <property type="entry name" value="zf-dskA_traR"/>
    <property type="match status" value="1"/>
</dbReference>
<dbReference type="GO" id="GO:1900378">
    <property type="term" value="P:positive regulation of secondary metabolite biosynthetic process"/>
    <property type="evidence" value="ECO:0007669"/>
    <property type="project" value="TreeGrafter"/>
</dbReference>
<organism evidence="5">
    <name type="scientific">hydrocarbon metagenome</name>
    <dbReference type="NCBI Taxonomy" id="938273"/>
    <lineage>
        <taxon>unclassified sequences</taxon>
        <taxon>metagenomes</taxon>
        <taxon>ecological metagenomes</taxon>
    </lineage>
</organism>
<comment type="caution">
    <text evidence="5">The sequence shown here is derived from an EMBL/GenBank/DDBJ whole genome shotgun (WGS) entry which is preliminary data.</text>
</comment>
<accession>A0A0W8FPY3</accession>
<evidence type="ECO:0000256" key="1">
    <source>
        <dbReference type="ARBA" id="ARBA00022723"/>
    </source>
</evidence>
<keyword evidence="1" id="KW-0479">Metal-binding</keyword>
<dbReference type="PANTHER" id="PTHR38777">
    <property type="entry name" value="FELS-2 PROPHAGE PROTEIN"/>
    <property type="match status" value="1"/>
</dbReference>
<gene>
    <name evidence="5" type="ORF">ASZ90_007283</name>
</gene>
<dbReference type="NCBIfam" id="TIGR02419">
    <property type="entry name" value="C4_traR_proteo"/>
    <property type="match status" value="1"/>
</dbReference>
<evidence type="ECO:0000313" key="5">
    <source>
        <dbReference type="EMBL" id="KUG22940.1"/>
    </source>
</evidence>
<sequence>MDALDDAQQATEVYDQAALRNHQARASVAPLPVTGERYCIKCGEPIPKKRLKANPAARRCVECQTLAERSGFEDE</sequence>
<dbReference type="InterPro" id="IPR012783">
    <property type="entry name" value="Znf_C4_TraR"/>
</dbReference>
<reference evidence="5" key="1">
    <citation type="journal article" date="2015" name="Proc. Natl. Acad. Sci. U.S.A.">
        <title>Networks of energetic and metabolic interactions define dynamics in microbial communities.</title>
        <authorList>
            <person name="Embree M."/>
            <person name="Liu J.K."/>
            <person name="Al-Bassam M.M."/>
            <person name="Zengler K."/>
        </authorList>
    </citation>
    <scope>NUCLEOTIDE SEQUENCE</scope>
</reference>
<dbReference type="AlphaFoldDB" id="A0A0W8FPY3"/>
<evidence type="ECO:0000256" key="3">
    <source>
        <dbReference type="ARBA" id="ARBA00022833"/>
    </source>
</evidence>
<dbReference type="InterPro" id="IPR000962">
    <property type="entry name" value="Znf_DskA_TraR"/>
</dbReference>
<keyword evidence="3" id="KW-0862">Zinc</keyword>
<dbReference type="Gene3D" id="1.20.120.910">
    <property type="entry name" value="DksA, coiled-coil domain"/>
    <property type="match status" value="1"/>
</dbReference>
<dbReference type="InterPro" id="IPR020460">
    <property type="entry name" value="Znf_C4-type_bac"/>
</dbReference>
<proteinExistence type="predicted"/>
<name>A0A0W8FPY3_9ZZZZ</name>
<dbReference type="SUPFAM" id="SSF57716">
    <property type="entry name" value="Glucocorticoid receptor-like (DNA-binding domain)"/>
    <property type="match status" value="1"/>
</dbReference>
<evidence type="ECO:0000259" key="4">
    <source>
        <dbReference type="Pfam" id="PF01258"/>
    </source>
</evidence>
<dbReference type="PROSITE" id="PS51128">
    <property type="entry name" value="ZF_DKSA_2"/>
    <property type="match status" value="1"/>
</dbReference>
<protein>
    <recommendedName>
        <fullName evidence="4">Zinc finger DksA/TraR C4-type domain-containing protein</fullName>
    </recommendedName>
</protein>
<evidence type="ECO:0000256" key="2">
    <source>
        <dbReference type="ARBA" id="ARBA00022771"/>
    </source>
</evidence>
<dbReference type="EMBL" id="LNQE01000931">
    <property type="protein sequence ID" value="KUG22940.1"/>
    <property type="molecule type" value="Genomic_DNA"/>
</dbReference>
<dbReference type="PRINTS" id="PR00618">
    <property type="entry name" value="DKSAZNFINGER"/>
</dbReference>
<dbReference type="GO" id="GO:0008270">
    <property type="term" value="F:zinc ion binding"/>
    <property type="evidence" value="ECO:0007669"/>
    <property type="project" value="UniProtKB-KW"/>
</dbReference>
<dbReference type="PANTHER" id="PTHR38777:SF1">
    <property type="entry name" value="DNAK SUPPRESSOR PROTEIN"/>
    <property type="match status" value="1"/>
</dbReference>
<keyword evidence="2" id="KW-0863">Zinc-finger</keyword>